<dbReference type="PROSITE" id="PS51892">
    <property type="entry name" value="SUBTILASE"/>
    <property type="match status" value="1"/>
</dbReference>
<comment type="caution">
    <text evidence="12">The sequence shown here is derived from an EMBL/GenBank/DDBJ whole genome shotgun (WGS) entry which is preliminary data.</text>
</comment>
<evidence type="ECO:0000256" key="3">
    <source>
        <dbReference type="ARBA" id="ARBA00011073"/>
    </source>
</evidence>
<evidence type="ECO:0000256" key="5">
    <source>
        <dbReference type="ARBA" id="ARBA00022670"/>
    </source>
</evidence>
<keyword evidence="8" id="KW-0106">Calcium</keyword>
<proteinExistence type="inferred from homology"/>
<protein>
    <submittedName>
        <fullName evidence="12">Peptidase S8</fullName>
    </submittedName>
</protein>
<dbReference type="InterPro" id="IPR015500">
    <property type="entry name" value="Peptidase_S8_subtilisin-rel"/>
</dbReference>
<evidence type="ECO:0000313" key="13">
    <source>
        <dbReference type="Proteomes" id="UP000678228"/>
    </source>
</evidence>
<dbReference type="InterPro" id="IPR034084">
    <property type="entry name" value="Thermitase-like_dom"/>
</dbReference>
<comment type="similarity">
    <text evidence="3 9 10">Belongs to the peptidase S8 family.</text>
</comment>
<comment type="cofactor">
    <cofactor evidence="1">
        <name>Ca(2+)</name>
        <dbReference type="ChEBI" id="CHEBI:29108"/>
    </cofactor>
</comment>
<gene>
    <name evidence="12" type="ORF">J7W16_07230</name>
</gene>
<evidence type="ECO:0000256" key="4">
    <source>
        <dbReference type="ARBA" id="ARBA00022525"/>
    </source>
</evidence>
<evidence type="ECO:0000256" key="6">
    <source>
        <dbReference type="ARBA" id="ARBA00022801"/>
    </source>
</evidence>
<evidence type="ECO:0000256" key="1">
    <source>
        <dbReference type="ARBA" id="ARBA00001913"/>
    </source>
</evidence>
<dbReference type="PRINTS" id="PR00723">
    <property type="entry name" value="SUBTILISIN"/>
</dbReference>
<dbReference type="GO" id="GO:0006508">
    <property type="term" value="P:proteolysis"/>
    <property type="evidence" value="ECO:0007669"/>
    <property type="project" value="UniProtKB-KW"/>
</dbReference>
<dbReference type="InterPro" id="IPR023827">
    <property type="entry name" value="Peptidase_S8_Asp-AS"/>
</dbReference>
<dbReference type="PANTHER" id="PTHR43806">
    <property type="entry name" value="PEPTIDASE S8"/>
    <property type="match status" value="1"/>
</dbReference>
<dbReference type="PROSITE" id="PS00138">
    <property type="entry name" value="SUBTILASE_SER"/>
    <property type="match status" value="1"/>
</dbReference>
<dbReference type="Proteomes" id="UP000678228">
    <property type="component" value="Unassembled WGS sequence"/>
</dbReference>
<evidence type="ECO:0000313" key="12">
    <source>
        <dbReference type="EMBL" id="MBP3950926.1"/>
    </source>
</evidence>
<sequence>MTTTKQLIVCFKPGTKRTSCMHVHDKSKAKLVKELKDMDIHVVNVSTEELSSCLSGYTASEDVQYVEEDYRIQVEPIEEMRELSSVEPIRTTASTTDPLFARQWGLENINAQAAWELARTSTRSAKIAILDTGVNQIHPDLRGKVIHQTNLSDALTAEDVHGHGTHVAGIAAAITNNGKGISGISYNAASIMNIKVLDDTGGGSSSDVAQGIIYATNRGANIINLSLGSEMSNETLRNAVRYAASNGVLLVGAAGNNGSDKMNFPAAYDDVLAVTATNRNNELAEFSNYGSWVDVAAPGEDILSTFSGELSQSSSLYRVVSGTSQATPFISGLAGLLKASNPALTKGQIRAVIQRSSIPVSPGTIRFGKVDAMKAIELSQNAVRSLPGKLPPVWWFHRNR</sequence>
<keyword evidence="7 9" id="KW-0720">Serine protease</keyword>
<dbReference type="SUPFAM" id="SSF52743">
    <property type="entry name" value="Subtilisin-like"/>
    <property type="match status" value="1"/>
</dbReference>
<evidence type="ECO:0000256" key="9">
    <source>
        <dbReference type="PROSITE-ProRule" id="PRU01240"/>
    </source>
</evidence>
<dbReference type="Gene3D" id="3.40.50.200">
    <property type="entry name" value="Peptidase S8/S53 domain"/>
    <property type="match status" value="1"/>
</dbReference>
<name>A0A940WRD2_9BACI</name>
<dbReference type="Pfam" id="PF00082">
    <property type="entry name" value="Peptidase_S8"/>
    <property type="match status" value="1"/>
</dbReference>
<keyword evidence="4" id="KW-0964">Secreted</keyword>
<evidence type="ECO:0000256" key="2">
    <source>
        <dbReference type="ARBA" id="ARBA00004613"/>
    </source>
</evidence>
<dbReference type="EMBL" id="JAGKSQ010000002">
    <property type="protein sequence ID" value="MBP3950926.1"/>
    <property type="molecule type" value="Genomic_DNA"/>
</dbReference>
<keyword evidence="13" id="KW-1185">Reference proteome</keyword>
<keyword evidence="6 9" id="KW-0378">Hydrolase</keyword>
<feature type="domain" description="Peptidase S8/S53" evidence="11">
    <location>
        <begin position="124"/>
        <end position="357"/>
    </location>
</feature>
<accession>A0A940WRD2</accession>
<dbReference type="InterPro" id="IPR050131">
    <property type="entry name" value="Peptidase_S8_subtilisin-like"/>
</dbReference>
<dbReference type="PANTHER" id="PTHR43806:SF11">
    <property type="entry name" value="CEREVISIN-RELATED"/>
    <property type="match status" value="1"/>
</dbReference>
<dbReference type="RefSeq" id="WP_210596598.1">
    <property type="nucleotide sequence ID" value="NZ_JAGKSQ010000002.1"/>
</dbReference>
<dbReference type="InterPro" id="IPR000209">
    <property type="entry name" value="Peptidase_S8/S53_dom"/>
</dbReference>
<feature type="active site" description="Charge relay system" evidence="9">
    <location>
        <position position="131"/>
    </location>
</feature>
<feature type="active site" description="Charge relay system" evidence="9">
    <location>
        <position position="324"/>
    </location>
</feature>
<evidence type="ECO:0000259" key="11">
    <source>
        <dbReference type="Pfam" id="PF00082"/>
    </source>
</evidence>
<dbReference type="GO" id="GO:0005576">
    <property type="term" value="C:extracellular region"/>
    <property type="evidence" value="ECO:0007669"/>
    <property type="project" value="UniProtKB-SubCell"/>
</dbReference>
<dbReference type="GO" id="GO:0004252">
    <property type="term" value="F:serine-type endopeptidase activity"/>
    <property type="evidence" value="ECO:0007669"/>
    <property type="project" value="UniProtKB-UniRule"/>
</dbReference>
<reference evidence="12" key="1">
    <citation type="submission" date="2021-03" db="EMBL/GenBank/DDBJ databases">
        <title>Bacillus suaedae sp. nov., isolated from Suaeda aralocaspica.</title>
        <authorList>
            <person name="Lei R.F.R."/>
        </authorList>
    </citation>
    <scope>NUCLEOTIDE SEQUENCE</scope>
    <source>
        <strain evidence="12">YZJH907-2</strain>
    </source>
</reference>
<dbReference type="AlphaFoldDB" id="A0A940WRD2"/>
<dbReference type="InterPro" id="IPR036852">
    <property type="entry name" value="Peptidase_S8/S53_dom_sf"/>
</dbReference>
<evidence type="ECO:0000256" key="10">
    <source>
        <dbReference type="RuleBase" id="RU003355"/>
    </source>
</evidence>
<evidence type="ECO:0000256" key="7">
    <source>
        <dbReference type="ARBA" id="ARBA00022825"/>
    </source>
</evidence>
<dbReference type="CDD" id="cd07484">
    <property type="entry name" value="Peptidases_S8_Thermitase_like"/>
    <property type="match status" value="1"/>
</dbReference>
<feature type="active site" description="Charge relay system" evidence="9">
    <location>
        <position position="163"/>
    </location>
</feature>
<evidence type="ECO:0000256" key="8">
    <source>
        <dbReference type="ARBA" id="ARBA00022837"/>
    </source>
</evidence>
<dbReference type="PROSITE" id="PS00136">
    <property type="entry name" value="SUBTILASE_ASP"/>
    <property type="match status" value="1"/>
</dbReference>
<keyword evidence="5 9" id="KW-0645">Protease</keyword>
<dbReference type="InterPro" id="IPR022398">
    <property type="entry name" value="Peptidase_S8_His-AS"/>
</dbReference>
<dbReference type="InterPro" id="IPR023828">
    <property type="entry name" value="Peptidase_S8_Ser-AS"/>
</dbReference>
<dbReference type="PROSITE" id="PS00137">
    <property type="entry name" value="SUBTILASE_HIS"/>
    <property type="match status" value="1"/>
</dbReference>
<organism evidence="12 13">
    <name type="scientific">Halalkalibacter suaedae</name>
    <dbReference type="NCBI Taxonomy" id="2822140"/>
    <lineage>
        <taxon>Bacteria</taxon>
        <taxon>Bacillati</taxon>
        <taxon>Bacillota</taxon>
        <taxon>Bacilli</taxon>
        <taxon>Bacillales</taxon>
        <taxon>Bacillaceae</taxon>
        <taxon>Halalkalibacter</taxon>
    </lineage>
</organism>
<comment type="subcellular location">
    <subcellularLocation>
        <location evidence="2">Secreted</location>
    </subcellularLocation>
</comment>